<evidence type="ECO:0000313" key="3">
    <source>
        <dbReference type="EMBL" id="RQM26643.1"/>
    </source>
</evidence>
<keyword evidence="4" id="KW-1185">Reference proteome</keyword>
<feature type="region of interest" description="Disordered" evidence="1">
    <location>
        <begin position="567"/>
        <end position="593"/>
    </location>
</feature>
<feature type="domain" description="Tc1-like transposase DDE" evidence="2">
    <location>
        <begin position="392"/>
        <end position="519"/>
    </location>
</feature>
<dbReference type="InterPro" id="IPR038717">
    <property type="entry name" value="Tc1-like_DDE_dom"/>
</dbReference>
<dbReference type="InterPro" id="IPR036397">
    <property type="entry name" value="RNaseH_sf"/>
</dbReference>
<feature type="compositionally biased region" description="Low complexity" evidence="1">
    <location>
        <begin position="95"/>
        <end position="108"/>
    </location>
</feature>
<proteinExistence type="predicted"/>
<dbReference type="AlphaFoldDB" id="A0A3R7WIK6"/>
<protein>
    <recommendedName>
        <fullName evidence="2">Tc1-like transposase DDE domain-containing protein</fullName>
    </recommendedName>
</protein>
<reference evidence="3" key="1">
    <citation type="submission" date="2018-07" db="EMBL/GenBank/DDBJ databases">
        <title>Annotation of Aphanomyces astaci genome assembly.</title>
        <authorList>
            <person name="Studholme D.J."/>
        </authorList>
    </citation>
    <scope>NUCLEOTIDE SEQUENCE [LARGE SCALE GENOMIC DNA]</scope>
    <source>
        <strain evidence="3">Pc</strain>
    </source>
</reference>
<dbReference type="Proteomes" id="UP000284702">
    <property type="component" value="Unassembled WGS sequence"/>
</dbReference>
<evidence type="ECO:0000313" key="4">
    <source>
        <dbReference type="Proteomes" id="UP000284702"/>
    </source>
</evidence>
<accession>A0A3R7WIK6</accession>
<feature type="compositionally biased region" description="Acidic residues" evidence="1">
    <location>
        <begin position="567"/>
        <end position="580"/>
    </location>
</feature>
<dbReference type="PANTHER" id="PTHR33939">
    <property type="entry name" value="PROTEIN CBG22215"/>
    <property type="match status" value="1"/>
</dbReference>
<organism evidence="3 4">
    <name type="scientific">Aphanomyces astaci</name>
    <name type="common">Crayfish plague agent</name>
    <dbReference type="NCBI Taxonomy" id="112090"/>
    <lineage>
        <taxon>Eukaryota</taxon>
        <taxon>Sar</taxon>
        <taxon>Stramenopiles</taxon>
        <taxon>Oomycota</taxon>
        <taxon>Saprolegniomycetes</taxon>
        <taxon>Saprolegniales</taxon>
        <taxon>Verrucalvaceae</taxon>
        <taxon>Aphanomyces</taxon>
    </lineage>
</organism>
<sequence>MTGGASSKGTKGCAFDTVAMASEQLGATSQMATPDSAMPTLGPDDTAYGPGSSTEPTHGPGDSTELAPGPDDTAETTHGHDDTTEPAPGSDDTAETTTMPDGTTMPTTQSGVSSGMTTNVRVDVTAEKFAEICKFVQQNRPRALTEEERLDILRANAYLRHIHATDNVDVTREVASLLGRSRKTVQAVWREYIVDNAILPKCLPSNTSARSTRIPLTVGVISSVQRFVREKRQVGQRVVAKDVASFLLETSVLHYDPYVKIERESAVRLVQRFVKHCGYLRGSKNGKKSLALSERNILLRDTYVRFMCEATQQIHPATRRTVVYLDESFVHHHYNKNDISMYDPTDDLDVQPKSKHKGRRFCFIAAIVDGGPDNSKILCYEKFVGGKQTKDYHGMFDNSYFVDWFRRLLEALQDHAITNTIIVMDNAKYHKCIPDTTPKFTWRKADLIDVCDTLGIAYSPSELKATIWAKLQPYTSAVVPEVVELASHAGHEVKYSPPHHSDLQLIKLVWAIVKGNVGRQYDTNTSFHDVEQRLDAAFEGLTSQMVHGCIMKAESDLLAIHQHISPIDDDDYQDSSDSDNGDSGGSSESSDDEIVQAIRKAIEDTMWTDVSTCISKQRAIEIACRVWYQSTNQSPITNGFVCTGLCPPSLDKMLYLLSLFKPSADIGVNETWQKRVDSVRDHGLLLPPTKKRKSATRKTLTVSGKFITADYHNLLQAAAKPKRKKKATRQTENIVEDCVI</sequence>
<dbReference type="VEuPathDB" id="FungiDB:H257_11406"/>
<evidence type="ECO:0000259" key="2">
    <source>
        <dbReference type="Pfam" id="PF13358"/>
    </source>
</evidence>
<dbReference type="PANTHER" id="PTHR33939:SF1">
    <property type="entry name" value="DUF4371 DOMAIN-CONTAINING PROTEIN"/>
    <property type="match status" value="1"/>
</dbReference>
<dbReference type="EMBL" id="MZMZ02002262">
    <property type="protein sequence ID" value="RQM26643.1"/>
    <property type="molecule type" value="Genomic_DNA"/>
</dbReference>
<comment type="caution">
    <text evidence="3">The sequence shown here is derived from an EMBL/GenBank/DDBJ whole genome shotgun (WGS) entry which is preliminary data.</text>
</comment>
<gene>
    <name evidence="3" type="ORF">B5M09_008165</name>
</gene>
<feature type="region of interest" description="Disordered" evidence="1">
    <location>
        <begin position="26"/>
        <end position="116"/>
    </location>
</feature>
<dbReference type="VEuPathDB" id="FungiDB:H257_05278"/>
<dbReference type="Pfam" id="PF13358">
    <property type="entry name" value="DDE_3"/>
    <property type="match status" value="1"/>
</dbReference>
<evidence type="ECO:0000256" key="1">
    <source>
        <dbReference type="SAM" id="MobiDB-lite"/>
    </source>
</evidence>
<dbReference type="GO" id="GO:0003676">
    <property type="term" value="F:nucleic acid binding"/>
    <property type="evidence" value="ECO:0007669"/>
    <property type="project" value="InterPro"/>
</dbReference>
<dbReference type="Gene3D" id="3.30.420.10">
    <property type="entry name" value="Ribonuclease H-like superfamily/Ribonuclease H"/>
    <property type="match status" value="1"/>
</dbReference>
<name>A0A3R7WIK6_APHAT</name>